<accession>A0ABS9H5Z4</accession>
<dbReference type="PROSITE" id="PS50977">
    <property type="entry name" value="HTH_TETR_2"/>
    <property type="match status" value="1"/>
</dbReference>
<dbReference type="InterPro" id="IPR036271">
    <property type="entry name" value="Tet_transcr_reg_TetR-rel_C_sf"/>
</dbReference>
<dbReference type="Pfam" id="PF00440">
    <property type="entry name" value="TetR_N"/>
    <property type="match status" value="1"/>
</dbReference>
<dbReference type="InterPro" id="IPR009057">
    <property type="entry name" value="Homeodomain-like_sf"/>
</dbReference>
<dbReference type="InterPro" id="IPR001647">
    <property type="entry name" value="HTH_TetR"/>
</dbReference>
<dbReference type="RefSeq" id="WP_236399070.1">
    <property type="nucleotide sequence ID" value="NZ_JAKJHZ010000003.1"/>
</dbReference>
<dbReference type="EMBL" id="JAKJHZ010000003">
    <property type="protein sequence ID" value="MCF6376667.1"/>
    <property type="molecule type" value="Genomic_DNA"/>
</dbReference>
<reference evidence="4 5" key="1">
    <citation type="submission" date="2022-01" db="EMBL/GenBank/DDBJ databases">
        <title>Nocardioides sp. nov., an actinomycete isolated from mining soil.</title>
        <authorList>
            <person name="Liu L."/>
        </authorList>
    </citation>
    <scope>NUCLEOTIDE SEQUENCE [LARGE SCALE GENOMIC DNA]</scope>
    <source>
        <strain evidence="4 5">KLBMP 9356</strain>
    </source>
</reference>
<evidence type="ECO:0000256" key="1">
    <source>
        <dbReference type="ARBA" id="ARBA00023125"/>
    </source>
</evidence>
<keyword evidence="5" id="KW-1185">Reference proteome</keyword>
<proteinExistence type="predicted"/>
<protein>
    <submittedName>
        <fullName evidence="4">TetR/AcrR family transcriptional regulator</fullName>
    </submittedName>
</protein>
<dbReference type="PANTHER" id="PTHR30055:SF200">
    <property type="entry name" value="HTH-TYPE TRANSCRIPTIONAL REPRESSOR BDCR"/>
    <property type="match status" value="1"/>
</dbReference>
<dbReference type="Gene3D" id="1.10.357.10">
    <property type="entry name" value="Tetracycline Repressor, domain 2"/>
    <property type="match status" value="1"/>
</dbReference>
<dbReference type="SUPFAM" id="SSF46689">
    <property type="entry name" value="Homeodomain-like"/>
    <property type="match status" value="1"/>
</dbReference>
<feature type="domain" description="HTH tetR-type" evidence="3">
    <location>
        <begin position="10"/>
        <end position="70"/>
    </location>
</feature>
<dbReference type="PANTHER" id="PTHR30055">
    <property type="entry name" value="HTH-TYPE TRANSCRIPTIONAL REGULATOR RUTR"/>
    <property type="match status" value="1"/>
</dbReference>
<gene>
    <name evidence="4" type="ORF">L2K70_03545</name>
</gene>
<organism evidence="4 5">
    <name type="scientific">Nocardioides potassii</name>
    <dbReference type="NCBI Taxonomy" id="2911371"/>
    <lineage>
        <taxon>Bacteria</taxon>
        <taxon>Bacillati</taxon>
        <taxon>Actinomycetota</taxon>
        <taxon>Actinomycetes</taxon>
        <taxon>Propionibacteriales</taxon>
        <taxon>Nocardioidaceae</taxon>
        <taxon>Nocardioides</taxon>
    </lineage>
</organism>
<comment type="caution">
    <text evidence="4">The sequence shown here is derived from an EMBL/GenBank/DDBJ whole genome shotgun (WGS) entry which is preliminary data.</text>
</comment>
<keyword evidence="1 2" id="KW-0238">DNA-binding</keyword>
<evidence type="ECO:0000313" key="4">
    <source>
        <dbReference type="EMBL" id="MCF6376667.1"/>
    </source>
</evidence>
<dbReference type="PRINTS" id="PR00455">
    <property type="entry name" value="HTHTETR"/>
</dbReference>
<feature type="DNA-binding region" description="H-T-H motif" evidence="2">
    <location>
        <begin position="33"/>
        <end position="52"/>
    </location>
</feature>
<evidence type="ECO:0000259" key="3">
    <source>
        <dbReference type="PROSITE" id="PS50977"/>
    </source>
</evidence>
<evidence type="ECO:0000256" key="2">
    <source>
        <dbReference type="PROSITE-ProRule" id="PRU00335"/>
    </source>
</evidence>
<dbReference type="Proteomes" id="UP001201161">
    <property type="component" value="Unassembled WGS sequence"/>
</dbReference>
<sequence>MSASAPPVSSEARTRLLGTASGIFYAKGINAVGVDEIVEAARVTRSTLYRHFGSKDGLVVAYLDAASAMERAAVEGALAQVRDGGAPAGKVGGAIGALAGAVVAQIHDPAFRGCAFLNATAEFPDPSHPIHQAVLRHRAWYADQVSQALDSDADAATLFVLLRDGAMAAGCLADPDAVTSAFLKGVAGLVSPSR</sequence>
<evidence type="ECO:0000313" key="5">
    <source>
        <dbReference type="Proteomes" id="UP001201161"/>
    </source>
</evidence>
<name>A0ABS9H5Z4_9ACTN</name>
<dbReference type="InterPro" id="IPR050109">
    <property type="entry name" value="HTH-type_TetR-like_transc_reg"/>
</dbReference>
<dbReference type="SUPFAM" id="SSF48498">
    <property type="entry name" value="Tetracyclin repressor-like, C-terminal domain"/>
    <property type="match status" value="1"/>
</dbReference>